<evidence type="ECO:0000256" key="3">
    <source>
        <dbReference type="SAM" id="MobiDB-lite"/>
    </source>
</evidence>
<dbReference type="PRINTS" id="PR00313">
    <property type="entry name" value="CABNDNGRPT"/>
</dbReference>
<dbReference type="PANTHER" id="PTHR38340">
    <property type="entry name" value="S-LAYER PROTEIN"/>
    <property type="match status" value="1"/>
</dbReference>
<evidence type="ECO:0000313" key="6">
    <source>
        <dbReference type="Proteomes" id="UP001438292"/>
    </source>
</evidence>
<dbReference type="PROSITE" id="PS00330">
    <property type="entry name" value="HEMOLYSIN_CALCIUM"/>
    <property type="match status" value="11"/>
</dbReference>
<dbReference type="RefSeq" id="WP_347787926.1">
    <property type="nucleotide sequence ID" value="NZ_JBDQQU010000120.1"/>
</dbReference>
<evidence type="ECO:0000313" key="5">
    <source>
        <dbReference type="EMBL" id="MEO3956629.1"/>
    </source>
</evidence>
<reference evidence="5 6" key="1">
    <citation type="submission" date="2024-05" db="EMBL/GenBank/DDBJ databases">
        <authorList>
            <person name="De Oliveira J.P."/>
            <person name="Noriler S.A."/>
            <person name="De Oliveira A.G."/>
            <person name="Sipoli D.S."/>
        </authorList>
    </citation>
    <scope>NUCLEOTIDE SEQUENCE [LARGE SCALE GENOMIC DNA]</scope>
    <source>
        <strain evidence="5 6">LABIM186</strain>
    </source>
</reference>
<dbReference type="Proteomes" id="UP001438292">
    <property type="component" value="Unassembled WGS sequence"/>
</dbReference>
<organism evidence="5 6">
    <name type="scientific">Chromobacterium piscinae</name>
    <dbReference type="NCBI Taxonomy" id="686831"/>
    <lineage>
        <taxon>Bacteria</taxon>
        <taxon>Pseudomonadati</taxon>
        <taxon>Pseudomonadota</taxon>
        <taxon>Betaproteobacteria</taxon>
        <taxon>Neisseriales</taxon>
        <taxon>Chromobacteriaceae</taxon>
        <taxon>Chromobacterium</taxon>
    </lineage>
</organism>
<accession>A0ABV0H968</accession>
<evidence type="ECO:0000256" key="2">
    <source>
        <dbReference type="ARBA" id="ARBA00022525"/>
    </source>
</evidence>
<keyword evidence="2" id="KW-0964">Secreted</keyword>
<dbReference type="EMBL" id="JBDQQU010000120">
    <property type="protein sequence ID" value="MEO3956629.1"/>
    <property type="molecule type" value="Genomic_DNA"/>
</dbReference>
<dbReference type="InterPro" id="IPR050557">
    <property type="entry name" value="RTX_toxin/Mannuronan_C5-epim"/>
</dbReference>
<proteinExistence type="predicted"/>
<feature type="domain" description="TcdA/TcdB toxin pore forming" evidence="4">
    <location>
        <begin position="564"/>
        <end position="687"/>
    </location>
</feature>
<gene>
    <name evidence="5" type="ORF">ABH309_19495</name>
</gene>
<feature type="region of interest" description="Disordered" evidence="3">
    <location>
        <begin position="1122"/>
        <end position="1147"/>
    </location>
</feature>
<sequence length="1551" mass="166102">MDPQTGKPVLRPQTRELLEFGRDAERAMGRRAIDSAEAQSLRVLRDGALGQARSQLLDGLALAESHGSVAEQWVHEQRRQQQFVDEYRTVIDSARNRDASLDSDWVPTLKVDVSNGPKIEFANTLTKERRLVDVADSEQFEACRKVHELNEQVGAYEVDANGRPSIKGKTGVNHVGRGLAAYGLLMSVLADTRGMTVPMRVNHHLGQAENVVGLGSDGISKAASKLGSRLGLKAGATGLQTLGYAGDALELGLSIAVLGYASYQLSIAAPEEQAYWRTQVVNSSFGIAGAGAGVAVSIALGPVVGFGVGMAVSAYGDKYAEVLNSYIANPNRDNLARLIGLSLFPAPTMMALGIESGVKDAQQGIEKGDGWQTARGVLYVALHVVTPFAWVWTSLASGLRDMTIGPESHRQTALFFNRLLTDVGEGMRVDSGVLQTKATPIKHIDFKNRTFENEDIKVSGMRTGCDNDDYYHPTTTDVYIRPKGLKSFEDSSILALPSSLKTHIKVDYQALHVSGYDEVYQVSRRFKELGYGVAYLHEEYPLWGGQGHPLPIHYVPSITEINTEPTTVRVTLDDRDRTLMVPHIPQESTRAKLSYDLHGNGGRYSLVLSPWAVTINVHADNAVTPDRWVVNIGPQIQTLSNRTALEKGTSNDLQFSRRLASGVFDRIRVTETSVTVGTQTLNFSNAPSAIPILAYSEADFTLQMVVDLATQQKSSLLELTDWPPRAATLERVQGILAQNTSLTERGWINLIQGNRVGRFHPESSQFLIRHDSDLNASYRFDFTSGQLLLEALSMIDSSGQASPLSDLITLQDSMDVGTHQVDPLAWRRLIGDAGVQSTLTTWVPFTKQCSGQGDYAVHYNQNGSVFLASFTYDDPSGIRYQYDSSYGVIATISASVFRFDGGIVPQLSRLITNPMLTLVLDKGVQAVDLSTLTVPVTIVLPQTMDNGIVLDLGREFDASSWHLNAEGEMWLGPIGRPEMRFVMNSGKQSRQQLLEKVTIRYRKGGGELEQGTLWQLASPLAIESGRLVWGTEGNDLLRGGEGDDALFGLRGRDTLNGGTGQDTASYAGSKWGVTIDLNRHAAQLSGGDADGDVLIDIENVHGSDHADHLTGDWRRNRLEGGAGNDVLHGKDGDDSLQGGDGNDTLMGGDGYDTLMGGMGNDHLDGGYGDDILAGGSGNDNLKGGLGADGLDGGAGNDTLSGGGYDDVLVGGLGDDHLEGGLGADSLDGGEGIDTASYAASWGGVVVNLMTGSMGGGDAEGDRLIRIENVEGSIHADILTGDEKNNQLDGGDGSDTLHGNAGDDYLRGGWGDDMLYGGDGNDTLVGGSYGLRGDVLDGGNGVDTADYSEASMGVIANLSTGDWKYVGHIPQGKLISIEKVRGSIHDDSIFGGATANVLVGGAGNDTLEGGGGNDFLIGGQGNDEFRYSFDNKSGHDRINASDAGKNKQDVLKLTGIRADEAEWLRDGLDLVIQRAGRRDQSVRILRHFDAEGAQIDRIVFADDSNGDYNSQRLAELLRQGISSIPSAFDTQISSRNAAAGTSVTFVPSNSGG</sequence>
<dbReference type="SUPFAM" id="SSF51120">
    <property type="entry name" value="beta-Roll"/>
    <property type="match status" value="3"/>
</dbReference>
<comment type="caution">
    <text evidence="5">The sequence shown here is derived from an EMBL/GenBank/DDBJ whole genome shotgun (WGS) entry which is preliminary data.</text>
</comment>
<dbReference type="PANTHER" id="PTHR38340:SF1">
    <property type="entry name" value="S-LAYER PROTEIN"/>
    <property type="match status" value="1"/>
</dbReference>
<dbReference type="InterPro" id="IPR011049">
    <property type="entry name" value="Serralysin-like_metalloprot_C"/>
</dbReference>
<comment type="subcellular location">
    <subcellularLocation>
        <location evidence="1">Secreted</location>
    </subcellularLocation>
</comment>
<dbReference type="InterPro" id="IPR024769">
    <property type="entry name" value="TcdA/TcdB_pore_forming"/>
</dbReference>
<protein>
    <submittedName>
        <fullName evidence="5">TcdA/TcdB pore-forming domain-containing protein</fullName>
    </submittedName>
</protein>
<dbReference type="InterPro" id="IPR018511">
    <property type="entry name" value="Hemolysin-typ_Ca-bd_CS"/>
</dbReference>
<dbReference type="Gene3D" id="2.150.10.10">
    <property type="entry name" value="Serralysin-like metalloprotease, C-terminal"/>
    <property type="match status" value="5"/>
</dbReference>
<dbReference type="InterPro" id="IPR001343">
    <property type="entry name" value="Hemolysn_Ca-bd"/>
</dbReference>
<dbReference type="Pfam" id="PF00353">
    <property type="entry name" value="HemolysinCabind"/>
    <property type="match status" value="6"/>
</dbReference>
<evidence type="ECO:0000259" key="4">
    <source>
        <dbReference type="Pfam" id="PF12920"/>
    </source>
</evidence>
<evidence type="ECO:0000256" key="1">
    <source>
        <dbReference type="ARBA" id="ARBA00004613"/>
    </source>
</evidence>
<name>A0ABV0H968_9NEIS</name>
<dbReference type="Pfam" id="PF12920">
    <property type="entry name" value="TcdA_TcdB_pore"/>
    <property type="match status" value="1"/>
</dbReference>
<keyword evidence="6" id="KW-1185">Reference proteome</keyword>